<dbReference type="Pfam" id="PF03009">
    <property type="entry name" value="GDPD"/>
    <property type="match status" value="1"/>
</dbReference>
<dbReference type="InterPro" id="IPR030395">
    <property type="entry name" value="GP_PDE_dom"/>
</dbReference>
<evidence type="ECO:0000313" key="3">
    <source>
        <dbReference type="Proteomes" id="UP000309117"/>
    </source>
</evidence>
<dbReference type="PANTHER" id="PTHR46211">
    <property type="entry name" value="GLYCEROPHOSPHORYL DIESTER PHOSPHODIESTERASE"/>
    <property type="match status" value="1"/>
</dbReference>
<dbReference type="Proteomes" id="UP000309117">
    <property type="component" value="Unassembled WGS sequence"/>
</dbReference>
<dbReference type="Gene3D" id="3.20.20.190">
    <property type="entry name" value="Phosphatidylinositol (PI) phosphodiesterase"/>
    <property type="match status" value="1"/>
</dbReference>
<proteinExistence type="predicted"/>
<name>A0A4S2BKX2_9LACO</name>
<dbReference type="GO" id="GO:0008081">
    <property type="term" value="F:phosphoric diester hydrolase activity"/>
    <property type="evidence" value="ECO:0007669"/>
    <property type="project" value="InterPro"/>
</dbReference>
<evidence type="ECO:0000313" key="2">
    <source>
        <dbReference type="EMBL" id="TGY15509.1"/>
    </source>
</evidence>
<accession>A0A4S2BKX2</accession>
<dbReference type="AlphaFoldDB" id="A0A4S2BKX2"/>
<dbReference type="PANTHER" id="PTHR46211:SF14">
    <property type="entry name" value="GLYCEROPHOSPHODIESTER PHOSPHODIESTERASE"/>
    <property type="match status" value="1"/>
</dbReference>
<comment type="caution">
    <text evidence="2">The sequence shown here is derived from an EMBL/GenBank/DDBJ whole genome shotgun (WGS) entry which is preliminary data.</text>
</comment>
<organism evidence="2 3">
    <name type="scientific">Lactobacillus intestinalis</name>
    <dbReference type="NCBI Taxonomy" id="151781"/>
    <lineage>
        <taxon>Bacteria</taxon>
        <taxon>Bacillati</taxon>
        <taxon>Bacillota</taxon>
        <taxon>Bacilli</taxon>
        <taxon>Lactobacillales</taxon>
        <taxon>Lactobacillaceae</taxon>
        <taxon>Lactobacillus</taxon>
    </lineage>
</organism>
<reference evidence="2 3" key="1">
    <citation type="submission" date="2019-04" db="EMBL/GenBank/DDBJ databases">
        <title>Microbes associate with the intestines of laboratory mice.</title>
        <authorList>
            <person name="Navarre W."/>
            <person name="Wong E."/>
            <person name="Huang K."/>
            <person name="Tropini C."/>
            <person name="Ng K."/>
            <person name="Yu B."/>
        </authorList>
    </citation>
    <scope>NUCLEOTIDE SEQUENCE [LARGE SCALE GENOMIC DNA]</scope>
    <source>
        <strain evidence="2 3">NM61_E11</strain>
    </source>
</reference>
<gene>
    <name evidence="2" type="ORF">E5351_04975</name>
</gene>
<sequence length="457" mass="53080">MERKRHFLLAIFSLIFLMTSGFTVVGHRGDPVKYPEETIQSDNSAFNSGADYVELDLQLSKDGILVISHDDDLYRVTHTHAIVSQNDFSSLHQLKYDNGEHVMSLSELFEHYKNKPNTKFVLETKIDHSIDSSYELEDKIAETVKKYHMEKRVMIHSFSAASLFHFRKIMPDAYLILIVGSLKRINFSILPQVNAVNVSSDIVQDHPWLIRWLHKLNKQVFVWAEMDESPALWHWLINRNVDGVVTNFPATGFKYKLAKMGTQKYEIDRDGTYFGKNKTPIMMNPYVRIPQKKYIYPGQKLHVSYGVRVDDQLYYQVDEKTFISAEFVNFDLTKKDIAAYENKEILAKPQVEVPTYSQPDNQAKTGKVLPANKLYKILNFNGSPKSMWLYTKAGWVKADDILFYGFFNSESFSDYRDLPKISRYNNIALLSYKLPTSEKQTYFDNLQNTLKITKEAF</sequence>
<dbReference type="PROSITE" id="PS51704">
    <property type="entry name" value="GP_PDE"/>
    <property type="match status" value="1"/>
</dbReference>
<protein>
    <submittedName>
        <fullName evidence="2">Glycerophosphodiester phosphodiesterase</fullName>
    </submittedName>
</protein>
<dbReference type="SUPFAM" id="SSF51695">
    <property type="entry name" value="PLC-like phosphodiesterases"/>
    <property type="match status" value="1"/>
</dbReference>
<dbReference type="InterPro" id="IPR017946">
    <property type="entry name" value="PLC-like_Pdiesterase_TIM-brl"/>
</dbReference>
<dbReference type="CDD" id="cd08556">
    <property type="entry name" value="GDPD"/>
    <property type="match status" value="1"/>
</dbReference>
<dbReference type="EMBL" id="SRYV01000008">
    <property type="protein sequence ID" value="TGY15509.1"/>
    <property type="molecule type" value="Genomic_DNA"/>
</dbReference>
<dbReference type="RefSeq" id="WP_135960501.1">
    <property type="nucleotide sequence ID" value="NZ_AQFR02000003.1"/>
</dbReference>
<evidence type="ECO:0000259" key="1">
    <source>
        <dbReference type="PROSITE" id="PS51704"/>
    </source>
</evidence>
<dbReference type="GO" id="GO:0006629">
    <property type="term" value="P:lipid metabolic process"/>
    <property type="evidence" value="ECO:0007669"/>
    <property type="project" value="InterPro"/>
</dbReference>
<feature type="domain" description="GP-PDE" evidence="1">
    <location>
        <begin position="22"/>
        <end position="256"/>
    </location>
</feature>